<organism evidence="1 2">
    <name type="scientific">Chiloscyllium punctatum</name>
    <name type="common">Brownbanded bambooshark</name>
    <name type="synonym">Hemiscyllium punctatum</name>
    <dbReference type="NCBI Taxonomy" id="137246"/>
    <lineage>
        <taxon>Eukaryota</taxon>
        <taxon>Metazoa</taxon>
        <taxon>Chordata</taxon>
        <taxon>Craniata</taxon>
        <taxon>Vertebrata</taxon>
        <taxon>Chondrichthyes</taxon>
        <taxon>Elasmobranchii</taxon>
        <taxon>Galeomorphii</taxon>
        <taxon>Galeoidea</taxon>
        <taxon>Orectolobiformes</taxon>
        <taxon>Hemiscylliidae</taxon>
        <taxon>Chiloscyllium</taxon>
    </lineage>
</organism>
<reference evidence="1 2" key="1">
    <citation type="journal article" date="2018" name="Nat. Ecol. Evol.">
        <title>Shark genomes provide insights into elasmobranch evolution and the origin of vertebrates.</title>
        <authorList>
            <person name="Hara Y"/>
            <person name="Yamaguchi K"/>
            <person name="Onimaru K"/>
            <person name="Kadota M"/>
            <person name="Koyanagi M"/>
            <person name="Keeley SD"/>
            <person name="Tatsumi K"/>
            <person name="Tanaka K"/>
            <person name="Motone F"/>
            <person name="Kageyama Y"/>
            <person name="Nozu R"/>
            <person name="Adachi N"/>
            <person name="Nishimura O"/>
            <person name="Nakagawa R"/>
            <person name="Tanegashima C"/>
            <person name="Kiyatake I"/>
            <person name="Matsumoto R"/>
            <person name="Murakumo K"/>
            <person name="Nishida K"/>
            <person name="Terakita A"/>
            <person name="Kuratani S"/>
            <person name="Sato K"/>
            <person name="Hyodo S Kuraku.S."/>
        </authorList>
    </citation>
    <scope>NUCLEOTIDE SEQUENCE [LARGE SCALE GENOMIC DNA]</scope>
</reference>
<dbReference type="AlphaFoldDB" id="A0A401RPK5"/>
<proteinExistence type="predicted"/>
<dbReference type="Proteomes" id="UP000287033">
    <property type="component" value="Unassembled WGS sequence"/>
</dbReference>
<evidence type="ECO:0000313" key="1">
    <source>
        <dbReference type="EMBL" id="GCC20121.1"/>
    </source>
</evidence>
<dbReference type="EMBL" id="BEZZ01003630">
    <property type="protein sequence ID" value="GCC20121.1"/>
    <property type="molecule type" value="Genomic_DNA"/>
</dbReference>
<accession>A0A401RPK5</accession>
<protein>
    <submittedName>
        <fullName evidence="1">Uncharacterized protein</fullName>
    </submittedName>
</protein>
<name>A0A401RPK5_CHIPU</name>
<keyword evidence="2" id="KW-1185">Reference proteome</keyword>
<sequence>MEVGSREMMEGRDSLCVQKRVTDFSMAAPLQRASSPGTRSDNPSNLVPFFSGQRNEAIQPSDSVLLFQVMAELVAMPGRGMVEARIGI</sequence>
<evidence type="ECO:0000313" key="2">
    <source>
        <dbReference type="Proteomes" id="UP000287033"/>
    </source>
</evidence>
<comment type="caution">
    <text evidence="1">The sequence shown here is derived from an EMBL/GenBank/DDBJ whole genome shotgun (WGS) entry which is preliminary data.</text>
</comment>
<gene>
    <name evidence="1" type="ORF">chiPu_0021272</name>
</gene>